<reference evidence="2 3" key="1">
    <citation type="submission" date="2019-03" db="EMBL/GenBank/DDBJ databases">
        <title>Diversity of the mouse oral microbiome.</title>
        <authorList>
            <person name="Joseph S."/>
            <person name="Aduse-Opoku J."/>
            <person name="Curtis M."/>
            <person name="Wade W."/>
            <person name="Hashim A."/>
        </authorList>
    </citation>
    <scope>NUCLEOTIDE SEQUENCE [LARGE SCALE GENOMIC DNA]</scope>
    <source>
        <strain evidence="2 3">WM131</strain>
    </source>
</reference>
<comment type="caution">
    <text evidence="2">The sequence shown here is derived from an EMBL/GenBank/DDBJ whole genome shotgun (WGS) entry which is preliminary data.</text>
</comment>
<dbReference type="EMBL" id="SPPD01000009">
    <property type="protein sequence ID" value="TFU97628.1"/>
    <property type="molecule type" value="Genomic_DNA"/>
</dbReference>
<feature type="transmembrane region" description="Helical" evidence="1">
    <location>
        <begin position="12"/>
        <end position="29"/>
    </location>
</feature>
<evidence type="ECO:0000313" key="3">
    <source>
        <dbReference type="Proteomes" id="UP000297253"/>
    </source>
</evidence>
<name>A0A4Y9JBT7_9STRE</name>
<protein>
    <submittedName>
        <fullName evidence="2">Uncharacterized protein</fullName>
    </submittedName>
</protein>
<proteinExistence type="predicted"/>
<keyword evidence="1" id="KW-1133">Transmembrane helix</keyword>
<sequence>MVYDILLFCNKFGAKLIMFYGLLMGYRLARKYLSELNIIVKATCTKCGNQRVMTYDAFSKFGFVKRKFTRRGIHFLGFGVSMSDRIAEEHRMFCEQCQKKRFFNWENIEEFPPSARRECLKLVFKTAAPYFILSVIVDGLSSF</sequence>
<evidence type="ECO:0000313" key="2">
    <source>
        <dbReference type="EMBL" id="TFU97628.1"/>
    </source>
</evidence>
<keyword evidence="1" id="KW-0812">Transmembrane</keyword>
<dbReference type="RefSeq" id="WP_135182199.1">
    <property type="nucleotide sequence ID" value="NZ_JADGKZ010000009.1"/>
</dbReference>
<dbReference type="Proteomes" id="UP000297253">
    <property type="component" value="Unassembled WGS sequence"/>
</dbReference>
<dbReference type="AlphaFoldDB" id="A0A4Y9JBT7"/>
<gene>
    <name evidence="2" type="ORF">E4T82_07340</name>
</gene>
<keyword evidence="1" id="KW-0472">Membrane</keyword>
<accession>A0A4Y9JBT7</accession>
<evidence type="ECO:0000256" key="1">
    <source>
        <dbReference type="SAM" id="Phobius"/>
    </source>
</evidence>
<organism evidence="2 3">
    <name type="scientific">Streptococcus cuniculi</name>
    <dbReference type="NCBI Taxonomy" id="1432788"/>
    <lineage>
        <taxon>Bacteria</taxon>
        <taxon>Bacillati</taxon>
        <taxon>Bacillota</taxon>
        <taxon>Bacilli</taxon>
        <taxon>Lactobacillales</taxon>
        <taxon>Streptococcaceae</taxon>
        <taxon>Streptococcus</taxon>
    </lineage>
</organism>